<comment type="similarity">
    <text evidence="1">Belongs to the DprA/Smf family.</text>
</comment>
<dbReference type="OrthoDB" id="9785707at2"/>
<comment type="caution">
    <text evidence="4">The sequence shown here is derived from an EMBL/GenBank/DDBJ whole genome shotgun (WGS) entry which is preliminary data.</text>
</comment>
<dbReference type="PANTHER" id="PTHR43022">
    <property type="entry name" value="PROTEIN SMF"/>
    <property type="match status" value="1"/>
</dbReference>
<dbReference type="InterPro" id="IPR036388">
    <property type="entry name" value="WH-like_DNA-bd_sf"/>
</dbReference>
<dbReference type="Gene3D" id="1.10.10.10">
    <property type="entry name" value="Winged helix-like DNA-binding domain superfamily/Winged helix DNA-binding domain"/>
    <property type="match status" value="1"/>
</dbReference>
<dbReference type="Pfam" id="PF21102">
    <property type="entry name" value="DprA_N"/>
    <property type="match status" value="1"/>
</dbReference>
<dbReference type="InterPro" id="IPR003488">
    <property type="entry name" value="DprA"/>
</dbReference>
<dbReference type="FunCoup" id="A0A4R2PPI5">
    <property type="interactions" value="321"/>
</dbReference>
<evidence type="ECO:0000256" key="1">
    <source>
        <dbReference type="ARBA" id="ARBA00006525"/>
    </source>
</evidence>
<sequence>MEASSSLPQAERLARLRLIRTETVGPITYRQLMARYGTAVAALEAVPLLARRGGRAKPPTIPTRAAAERELAAAAAIGAEPLFLGDTGYPPLVSAIEDAPPVLYARGSRHLLDTPGIAIVGARNASAAGRRMAGDLARGLGAAGVAVVSGLARGIDAAAHDAALATGTVAVLAGGADIRYPRENAALQDRIAAQGLLVTEAPPGTEPQARHFPRRNRIISGLVLGVVVVEAAERSGSLITARLAGEQGREVFAVPGSPLDPRAKGANRLLRDGAHLVESARDILELLDSMRRPMEEPGPRALFAGAGPDARAEPSDDERARLRLLLSPAPTPIDDLVRLSALTVDRVLTILLEMELGGTIQRHPGGRVALA</sequence>
<evidence type="ECO:0000313" key="5">
    <source>
        <dbReference type="Proteomes" id="UP000295399"/>
    </source>
</evidence>
<reference evidence="4 5" key="1">
    <citation type="submission" date="2019-03" db="EMBL/GenBank/DDBJ databases">
        <title>Genomic Encyclopedia of Type Strains, Phase IV (KMG-IV): sequencing the most valuable type-strain genomes for metagenomic binning, comparative biology and taxonomic classification.</title>
        <authorList>
            <person name="Goeker M."/>
        </authorList>
    </citation>
    <scope>NUCLEOTIDE SEQUENCE [LARGE SCALE GENOMIC DNA]</scope>
    <source>
        <strain evidence="4 5">DSM 2132</strain>
    </source>
</reference>
<accession>A0A4R2PPI5</accession>
<dbReference type="InterPro" id="IPR057666">
    <property type="entry name" value="DrpA_SLOG"/>
</dbReference>
<dbReference type="GO" id="GO:0009294">
    <property type="term" value="P:DNA-mediated transformation"/>
    <property type="evidence" value="ECO:0007669"/>
    <property type="project" value="InterPro"/>
</dbReference>
<dbReference type="InParanoid" id="A0A4R2PPI5"/>
<dbReference type="RefSeq" id="WP_132707306.1">
    <property type="nucleotide sequence ID" value="NZ_JACIGF010000002.1"/>
</dbReference>
<dbReference type="NCBIfam" id="TIGR00732">
    <property type="entry name" value="dprA"/>
    <property type="match status" value="1"/>
</dbReference>
<dbReference type="Pfam" id="PF17782">
    <property type="entry name" value="WHD_DprA"/>
    <property type="match status" value="1"/>
</dbReference>
<dbReference type="InterPro" id="IPR041614">
    <property type="entry name" value="DprA_WH"/>
</dbReference>
<dbReference type="Proteomes" id="UP000295399">
    <property type="component" value="Unassembled WGS sequence"/>
</dbReference>
<evidence type="ECO:0000313" key="4">
    <source>
        <dbReference type="EMBL" id="TCP37689.1"/>
    </source>
</evidence>
<evidence type="ECO:0000259" key="2">
    <source>
        <dbReference type="Pfam" id="PF02481"/>
    </source>
</evidence>
<proteinExistence type="inferred from homology"/>
<gene>
    <name evidence="4" type="ORF">EV659_10295</name>
</gene>
<dbReference type="EMBL" id="SLXO01000002">
    <property type="protein sequence ID" value="TCP37689.1"/>
    <property type="molecule type" value="Genomic_DNA"/>
</dbReference>
<feature type="domain" description="Smf/DprA SLOG" evidence="2">
    <location>
        <begin position="82"/>
        <end position="287"/>
    </location>
</feature>
<feature type="domain" description="DprA winged helix" evidence="3">
    <location>
        <begin position="308"/>
        <end position="366"/>
    </location>
</feature>
<protein>
    <submittedName>
        <fullName evidence="4">DNA processing protein</fullName>
    </submittedName>
</protein>
<name>A0A4R2PPI5_RHOSA</name>
<dbReference type="Gene3D" id="3.40.50.450">
    <property type="match status" value="1"/>
</dbReference>
<dbReference type="PANTHER" id="PTHR43022:SF1">
    <property type="entry name" value="PROTEIN SMF"/>
    <property type="match status" value="1"/>
</dbReference>
<dbReference type="AlphaFoldDB" id="A0A4R2PPI5"/>
<dbReference type="Pfam" id="PF02481">
    <property type="entry name" value="DNA_processg_A"/>
    <property type="match status" value="1"/>
</dbReference>
<keyword evidence="5" id="KW-1185">Reference proteome</keyword>
<evidence type="ECO:0000259" key="3">
    <source>
        <dbReference type="Pfam" id="PF17782"/>
    </source>
</evidence>
<organism evidence="4 5">
    <name type="scientific">Rhodothalassium salexigens DSM 2132</name>
    <dbReference type="NCBI Taxonomy" id="1188247"/>
    <lineage>
        <taxon>Bacteria</taxon>
        <taxon>Pseudomonadati</taxon>
        <taxon>Pseudomonadota</taxon>
        <taxon>Alphaproteobacteria</taxon>
        <taxon>Rhodothalassiales</taxon>
        <taxon>Rhodothalassiaceae</taxon>
        <taxon>Rhodothalassium</taxon>
    </lineage>
</organism>
<dbReference type="SUPFAM" id="SSF102405">
    <property type="entry name" value="MCP/YpsA-like"/>
    <property type="match status" value="1"/>
</dbReference>